<dbReference type="GO" id="GO:0005198">
    <property type="term" value="F:structural molecule activity"/>
    <property type="evidence" value="ECO:0007669"/>
    <property type="project" value="InterPro"/>
</dbReference>
<organism evidence="10 13">
    <name type="scientific">Pseudoduganella plicata</name>
    <dbReference type="NCBI Taxonomy" id="321984"/>
    <lineage>
        <taxon>Bacteria</taxon>
        <taxon>Pseudomonadati</taxon>
        <taxon>Pseudomonadota</taxon>
        <taxon>Betaproteobacteria</taxon>
        <taxon>Burkholderiales</taxon>
        <taxon>Oxalobacteraceae</taxon>
        <taxon>Telluria group</taxon>
        <taxon>Pseudoduganella</taxon>
    </lineage>
</organism>
<protein>
    <recommendedName>
        <fullName evidence="4">Flagellar hook-associated protein 1</fullName>
    </recommendedName>
</protein>
<dbReference type="GO" id="GO:0044780">
    <property type="term" value="P:bacterial-type flagellum assembly"/>
    <property type="evidence" value="ECO:0007669"/>
    <property type="project" value="InterPro"/>
</dbReference>
<dbReference type="PRINTS" id="PR01005">
    <property type="entry name" value="FLGHOOKAP1"/>
</dbReference>
<comment type="similarity">
    <text evidence="3">Belongs to the flagella basal body rod proteins family.</text>
</comment>
<dbReference type="AlphaFoldDB" id="A0A4P7BD17"/>
<evidence type="ECO:0000313" key="11">
    <source>
        <dbReference type="EMBL" id="QBQ36434.1"/>
    </source>
</evidence>
<evidence type="ECO:0000256" key="3">
    <source>
        <dbReference type="ARBA" id="ARBA00009677"/>
    </source>
</evidence>
<feature type="domain" description="Flagellar hook-associated protein FlgK helical" evidence="9">
    <location>
        <begin position="92"/>
        <end position="326"/>
    </location>
</feature>
<dbReference type="EMBL" id="CP038026">
    <property type="protein sequence ID" value="QBQ36434.1"/>
    <property type="molecule type" value="Genomic_DNA"/>
</dbReference>
<evidence type="ECO:0000256" key="4">
    <source>
        <dbReference type="ARBA" id="ARBA00016244"/>
    </source>
</evidence>
<keyword evidence="10" id="KW-0966">Cell projection</keyword>
<dbReference type="InterPro" id="IPR002371">
    <property type="entry name" value="FlgK"/>
</dbReference>
<evidence type="ECO:0000259" key="7">
    <source>
        <dbReference type="Pfam" id="PF06429"/>
    </source>
</evidence>
<reference evidence="10" key="1">
    <citation type="journal article" date="2014" name="Int. J. Syst. Evol. Microbiol.">
        <title>Complete genome sequence of Corynebacterium casei LMG S-19264T (=DSM 44701T), isolated from a smear-ripened cheese.</title>
        <authorList>
            <consortium name="US DOE Joint Genome Institute (JGI-PGF)"/>
            <person name="Walter F."/>
            <person name="Albersmeier A."/>
            <person name="Kalinowski J."/>
            <person name="Ruckert C."/>
        </authorList>
    </citation>
    <scope>NUCLEOTIDE SEQUENCE</scope>
    <source>
        <strain evidence="10">KCTC 12344</strain>
    </source>
</reference>
<evidence type="ECO:0000256" key="6">
    <source>
        <dbReference type="ARBA" id="ARBA00023143"/>
    </source>
</evidence>
<dbReference type="PANTHER" id="PTHR30033">
    <property type="entry name" value="FLAGELLAR HOOK-ASSOCIATED PROTEIN 1"/>
    <property type="match status" value="1"/>
</dbReference>
<dbReference type="InterPro" id="IPR010930">
    <property type="entry name" value="Flg_bb/hook_C_dom"/>
</dbReference>
<evidence type="ECO:0000259" key="8">
    <source>
        <dbReference type="Pfam" id="PF21158"/>
    </source>
</evidence>
<keyword evidence="12" id="KW-1185">Reference proteome</keyword>
<dbReference type="EMBL" id="BMWW01000001">
    <property type="protein sequence ID" value="GGY75429.1"/>
    <property type="molecule type" value="Genomic_DNA"/>
</dbReference>
<reference evidence="11 12" key="2">
    <citation type="submission" date="2019-03" db="EMBL/GenBank/DDBJ databases">
        <title>Draft Genome Sequences of Six Type Strains of the Genus Massilia.</title>
        <authorList>
            <person name="Miess H."/>
            <person name="Frediansyhah A."/>
            <person name="Gross H."/>
        </authorList>
    </citation>
    <scope>NUCLEOTIDE SEQUENCE [LARGE SCALE GENOMIC DNA]</scope>
    <source>
        <strain evidence="11 12">DSM 17505</strain>
    </source>
</reference>
<evidence type="ECO:0000313" key="12">
    <source>
        <dbReference type="Proteomes" id="UP000294359"/>
    </source>
</evidence>
<dbReference type="InterPro" id="IPR053927">
    <property type="entry name" value="FlgK_helical"/>
</dbReference>
<sequence>MSNLLSIGKTGLMAAQTGLATTGHNITNASVPGYSRQGIVQGTLPPINQGVGYIGTGTEVAQIKRYYDNFLNTQVLNAQANQGSVDAYLGQISQIDNMMSDSTIGLSPALQDFFKGVQTANSTPSLQAARESMLSSSQTLAARFHEVSGRLSELQEGVNSSVESTVNSINAFTTQIADLNKKIAAATMDPLNPPNDLLDQRDQLIRDLNQQVKVTVLPSDNNMLNVSIGSGQPLVVGVGSMQLAAIPSTTDPGRTVVGYQTAGKVSTLPDDTFTGGALGGLMAFRNETLDRVQNQIGLIAAGMTDAFNDQHRLGQDLDGKPGGDYFKPIKAYIGYDTRNSPLSTAKIDGTVTDASKLTGADYKVKVTTAGGNNYYNIERADGTPLNPAVAPILANPAGTSMEIDGVTYNFSGTPQTGDRFEVRPTYTAAAEFGVAITDYHKVALAAPIATSTPVGNKGTGTISAGTVDATYLAPGNALAAPMDLTLQPAPAGADTRPELAGFPAGRTTNVVLTRANGTTESFAPGTPVRFETGATLSYNGMSFAIGGTPQQGDKFTVGPNTTGVGDGRNGVLLAGLQTKNILNGNSATFQGSYAASVNYVGNKTRELQVGSAAAETTVNQAMASQQSVSGVNLDEEAADLLRYQQAYQAAGKVMQIAGQMFDTLLQIR</sequence>
<gene>
    <name evidence="10" type="primary">flgK</name>
    <name evidence="11" type="ORF">E1742_09875</name>
    <name evidence="10" type="ORF">GCM10007388_04890</name>
</gene>
<keyword evidence="10" id="KW-0969">Cilium</keyword>
<keyword evidence="5" id="KW-0964">Secreted</keyword>
<evidence type="ECO:0000256" key="2">
    <source>
        <dbReference type="ARBA" id="ARBA00004613"/>
    </source>
</evidence>
<evidence type="ECO:0000256" key="1">
    <source>
        <dbReference type="ARBA" id="ARBA00004365"/>
    </source>
</evidence>
<dbReference type="InterPro" id="IPR049119">
    <property type="entry name" value="FlgK_D2-like"/>
</dbReference>
<dbReference type="Pfam" id="PF21158">
    <property type="entry name" value="flgK_1st_1"/>
    <property type="match status" value="1"/>
</dbReference>
<dbReference type="GO" id="GO:0005576">
    <property type="term" value="C:extracellular region"/>
    <property type="evidence" value="ECO:0007669"/>
    <property type="project" value="UniProtKB-SubCell"/>
</dbReference>
<name>A0A4P7BD17_9BURK</name>
<dbReference type="Pfam" id="PF06429">
    <property type="entry name" value="Flg_bbr_C"/>
    <property type="match status" value="1"/>
</dbReference>
<feature type="domain" description="Flagellar hook-associated protein 1 D2-like" evidence="8">
    <location>
        <begin position="336"/>
        <end position="424"/>
    </location>
</feature>
<evidence type="ECO:0000259" key="9">
    <source>
        <dbReference type="Pfam" id="PF22638"/>
    </source>
</evidence>
<comment type="subcellular location">
    <subcellularLocation>
        <location evidence="1">Bacterial flagellum</location>
    </subcellularLocation>
    <subcellularLocation>
        <location evidence="2">Secreted</location>
    </subcellularLocation>
</comment>
<dbReference type="Pfam" id="PF22638">
    <property type="entry name" value="FlgK_D1"/>
    <property type="match status" value="1"/>
</dbReference>
<reference evidence="10" key="3">
    <citation type="submission" date="2022-12" db="EMBL/GenBank/DDBJ databases">
        <authorList>
            <person name="Sun Q."/>
            <person name="Kim S."/>
        </authorList>
    </citation>
    <scope>NUCLEOTIDE SEQUENCE</scope>
    <source>
        <strain evidence="10">KCTC 12344</strain>
    </source>
</reference>
<dbReference type="OrthoDB" id="9802553at2"/>
<dbReference type="GO" id="GO:0009424">
    <property type="term" value="C:bacterial-type flagellum hook"/>
    <property type="evidence" value="ECO:0007669"/>
    <property type="project" value="InterPro"/>
</dbReference>
<dbReference type="Proteomes" id="UP000294359">
    <property type="component" value="Chromosome"/>
</dbReference>
<evidence type="ECO:0000313" key="10">
    <source>
        <dbReference type="EMBL" id="GGY75429.1"/>
    </source>
</evidence>
<dbReference type="SUPFAM" id="SSF64518">
    <property type="entry name" value="Phase 1 flagellin"/>
    <property type="match status" value="2"/>
</dbReference>
<feature type="domain" description="Flagellar basal-body/hook protein C-terminal" evidence="7">
    <location>
        <begin position="628"/>
        <end position="667"/>
    </location>
</feature>
<dbReference type="RefSeq" id="WP_134384715.1">
    <property type="nucleotide sequence ID" value="NZ_BMWW01000001.1"/>
</dbReference>
<evidence type="ECO:0000256" key="5">
    <source>
        <dbReference type="ARBA" id="ARBA00022525"/>
    </source>
</evidence>
<accession>A0A4P7BD17</accession>
<keyword evidence="6" id="KW-0975">Bacterial flagellum</keyword>
<dbReference type="Proteomes" id="UP000619512">
    <property type="component" value="Unassembled WGS sequence"/>
</dbReference>
<keyword evidence="10" id="KW-0282">Flagellum</keyword>
<dbReference type="PANTHER" id="PTHR30033:SF1">
    <property type="entry name" value="FLAGELLAR HOOK-ASSOCIATED PROTEIN 1"/>
    <property type="match status" value="1"/>
</dbReference>
<evidence type="ECO:0000313" key="13">
    <source>
        <dbReference type="Proteomes" id="UP000619512"/>
    </source>
</evidence>
<proteinExistence type="inferred from homology"/>
<dbReference type="NCBIfam" id="TIGR02492">
    <property type="entry name" value="flgK_ends"/>
    <property type="match status" value="1"/>
</dbReference>